<name>A0ABX1LMG5_9CYAN</name>
<feature type="domain" description="Glycosyltransferase 2-like" evidence="1">
    <location>
        <begin position="6"/>
        <end position="116"/>
    </location>
</feature>
<dbReference type="Gene3D" id="3.90.550.10">
    <property type="entry name" value="Spore Coat Polysaccharide Biosynthesis Protein SpsA, Chain A"/>
    <property type="match status" value="1"/>
</dbReference>
<dbReference type="PANTHER" id="PTHR22916">
    <property type="entry name" value="GLYCOSYLTRANSFERASE"/>
    <property type="match status" value="1"/>
</dbReference>
<evidence type="ECO:0000313" key="3">
    <source>
        <dbReference type="Proteomes" id="UP000738376"/>
    </source>
</evidence>
<dbReference type="EMBL" id="JAAVJL010000001">
    <property type="protein sequence ID" value="NMF56631.1"/>
    <property type="molecule type" value="Genomic_DNA"/>
</dbReference>
<organism evidence="2 3">
    <name type="scientific">Pseudanabaena yagii GIHE-NHR1</name>
    <dbReference type="NCBI Taxonomy" id="2722753"/>
    <lineage>
        <taxon>Bacteria</taxon>
        <taxon>Bacillati</taxon>
        <taxon>Cyanobacteriota</taxon>
        <taxon>Cyanophyceae</taxon>
        <taxon>Pseudanabaenales</taxon>
        <taxon>Pseudanabaenaceae</taxon>
        <taxon>Pseudanabaena</taxon>
        <taxon>Pseudanabaena yagii</taxon>
    </lineage>
</organism>
<evidence type="ECO:0000313" key="2">
    <source>
        <dbReference type="EMBL" id="NMF56631.1"/>
    </source>
</evidence>
<evidence type="ECO:0000259" key="1">
    <source>
        <dbReference type="Pfam" id="PF00535"/>
    </source>
</evidence>
<proteinExistence type="predicted"/>
<dbReference type="InterPro" id="IPR001173">
    <property type="entry name" value="Glyco_trans_2-like"/>
</dbReference>
<dbReference type="CDD" id="cd00761">
    <property type="entry name" value="Glyco_tranf_GTA_type"/>
    <property type="match status" value="1"/>
</dbReference>
<protein>
    <submittedName>
        <fullName evidence="2">Glycosyltransferase family 2 protein</fullName>
    </submittedName>
</protein>
<dbReference type="InterPro" id="IPR029044">
    <property type="entry name" value="Nucleotide-diphossugar_trans"/>
</dbReference>
<gene>
    <name evidence="2" type="ORF">HC246_00945</name>
</gene>
<accession>A0ABX1LMG5</accession>
<dbReference type="Pfam" id="PF00535">
    <property type="entry name" value="Glycos_transf_2"/>
    <property type="match status" value="1"/>
</dbReference>
<comment type="caution">
    <text evidence="2">The sequence shown here is derived from an EMBL/GenBank/DDBJ whole genome shotgun (WGS) entry which is preliminary data.</text>
</comment>
<dbReference type="SUPFAM" id="SSF53448">
    <property type="entry name" value="Nucleotide-diphospho-sugar transferases"/>
    <property type="match status" value="1"/>
</dbReference>
<reference evidence="2 3" key="1">
    <citation type="submission" date="2020-03" db="EMBL/GenBank/DDBJ databases">
        <title>Draft Genome Sequence of 2-Methylisoborneol Producing Pseudanabaena yagii Strain GIHE-NHR1 Isolated from North Han River in South Korea.</title>
        <authorList>
            <person name="Jeong J."/>
        </authorList>
    </citation>
    <scope>NUCLEOTIDE SEQUENCE [LARGE SCALE GENOMIC DNA]</scope>
    <source>
        <strain evidence="2 3">GIHE-NHR1</strain>
    </source>
</reference>
<keyword evidence="3" id="KW-1185">Reference proteome</keyword>
<dbReference type="RefSeq" id="WP_169361755.1">
    <property type="nucleotide sequence ID" value="NZ_JAAVJL010000001.1"/>
</dbReference>
<sequence length="319" mass="36241">MKPLVSILIPIYNAENYLRETISSALNQTWQNIEIILVDDGSTDNSLEIAQQFASPQVKIISQSNRGASAARNRALMEAQGDFIQYLDADDLLCHNKIALQIEMLKKGIEDCVIAGEWGRFYTAPSEALFVQEQVWQDMDSIDWLLCSWLGGGMMHPAAWLTPRNIADKSGSWNENLSLNDDGEYFCRVLLESKGIKFCWGARSYYRSGNSNSLSGLKSSKACESVFLSLDICTKNLLAKENSVRTRRACANLFQRFIYEYYPEANDLLIKVEEKIIELGGSDIEFINSPLFEFFKSFLGWKIARRLQIIQRNLKQGIK</sequence>
<dbReference type="PANTHER" id="PTHR22916:SF3">
    <property type="entry name" value="UDP-GLCNAC:BETAGAL BETA-1,3-N-ACETYLGLUCOSAMINYLTRANSFERASE-LIKE PROTEIN 1"/>
    <property type="match status" value="1"/>
</dbReference>
<dbReference type="Proteomes" id="UP000738376">
    <property type="component" value="Unassembled WGS sequence"/>
</dbReference>